<feature type="region of interest" description="Disordered" evidence="14">
    <location>
        <begin position="119"/>
        <end position="145"/>
    </location>
</feature>
<evidence type="ECO:0000256" key="12">
    <source>
        <dbReference type="ARBA" id="ARBA00025337"/>
    </source>
</evidence>
<feature type="domain" description="SRP54-type proteins GTP-binding" evidence="16">
    <location>
        <begin position="401"/>
        <end position="592"/>
    </location>
</feature>
<evidence type="ECO:0000256" key="7">
    <source>
        <dbReference type="ARBA" id="ARBA00022795"/>
    </source>
</evidence>
<keyword evidence="6" id="KW-0547">Nucleotide-binding</keyword>
<dbReference type="HOGENOM" id="CLU_009301_11_5_6"/>
<dbReference type="InterPro" id="IPR020006">
    <property type="entry name" value="FlhF"/>
</dbReference>
<sequence>MAHRMHQLCRHRSSSTAPERTQDLEQRPGQAPHDAGNTPTFIAHPSGVRRVPFLEAIRMKIKRFVAPDMRTAFRMVREEHGPDAVILSNRRTAEGIEIVAASNYDEELVQRALETARSETSAAAHNAAAPIQQAPAPQAPTKPAAPVHAPLKLAANANVSQRQRVANAAEDMIAAMALRQPVNVPRQAPAAAPVRTASIPSPAAQALAHAVAVTTAPRQEHALSAVPEQLFADFLTTAPMQAPVQAPVHAAPVQARTPIMAAALATHASYGQDDDEQDDDGFDMDDALPPIVVAPAAVAVAAAAPAPQNDEELKQLRGELALMRQMIEREMNRLTDERLRGSPARAQALELMDDYGFDAGLTRDVAMQIPADTELHRGRGLMLGLLSKRLPVAPVDPLERGGVIALVGPTGAGKTTTIAKLAQRFAAQHTPRDVALVTTDTQRVGGREQLHSYGRQLGVAVHEADSAESLLDLFERLRDYKLVLIDTAGMGQRDRALAAQLNWLRAAQQVTSLLVLPANAHFSDLDEVVRRFAHAKPQGVVLTKLDETGRFGSALSVVVDHQMPITWVTDGQRVPDDLHRANAASLVLRLEDLRRAADKPCTPEHNHAVA</sequence>
<gene>
    <name evidence="17" type="primary">flhF</name>
    <name evidence="17" type="ordered locus">XOO2619</name>
</gene>
<evidence type="ECO:0000256" key="2">
    <source>
        <dbReference type="ARBA" id="ARBA00008531"/>
    </source>
</evidence>
<comment type="function">
    <text evidence="12">Necessary for flagellar biosynthesis. May be involved in translocation of the flagellum.</text>
</comment>
<evidence type="ECO:0000256" key="14">
    <source>
        <dbReference type="SAM" id="MobiDB-lite"/>
    </source>
</evidence>
<evidence type="ECO:0000256" key="13">
    <source>
        <dbReference type="NCBIfam" id="TIGR03499"/>
    </source>
</evidence>
<keyword evidence="11" id="KW-1006">Bacterial flagellum protein export</keyword>
<dbReference type="GO" id="GO:0044781">
    <property type="term" value="P:bacterial-type flagellum organization"/>
    <property type="evidence" value="ECO:0007669"/>
    <property type="project" value="UniProtKB-UniRule"/>
</dbReference>
<dbReference type="Pfam" id="PF00448">
    <property type="entry name" value="SRP54"/>
    <property type="match status" value="1"/>
</dbReference>
<evidence type="ECO:0000256" key="4">
    <source>
        <dbReference type="ARBA" id="ARBA00022448"/>
    </source>
</evidence>
<protein>
    <recommendedName>
        <fullName evidence="3 13">Flagellar biosynthesis protein FlhF</fullName>
    </recommendedName>
</protein>
<feature type="compositionally biased region" description="Low complexity" evidence="14">
    <location>
        <begin position="122"/>
        <end position="145"/>
    </location>
</feature>
<name>Q5GZJ8_XANOR</name>
<dbReference type="KEGG" id="xoo:XOO2619"/>
<evidence type="ECO:0000313" key="18">
    <source>
        <dbReference type="Proteomes" id="UP000006735"/>
    </source>
</evidence>
<keyword evidence="17" id="KW-0966">Cell projection</keyword>
<evidence type="ECO:0000256" key="8">
    <source>
        <dbReference type="ARBA" id="ARBA00022927"/>
    </source>
</evidence>
<evidence type="ECO:0000256" key="11">
    <source>
        <dbReference type="ARBA" id="ARBA00023225"/>
    </source>
</evidence>
<feature type="domain" description="AAA+ ATPase" evidence="15">
    <location>
        <begin position="400"/>
        <end position="594"/>
    </location>
</feature>
<keyword evidence="5" id="KW-1003">Cell membrane</keyword>
<dbReference type="GO" id="GO:0006614">
    <property type="term" value="P:SRP-dependent cotranslational protein targeting to membrane"/>
    <property type="evidence" value="ECO:0007669"/>
    <property type="project" value="UniProtKB-UniRule"/>
</dbReference>
<evidence type="ECO:0000313" key="17">
    <source>
        <dbReference type="EMBL" id="AAW75873.1"/>
    </source>
</evidence>
<feature type="region of interest" description="Disordered" evidence="14">
    <location>
        <begin position="1"/>
        <end position="43"/>
    </location>
</feature>
<dbReference type="SMART" id="SM00382">
    <property type="entry name" value="AAA"/>
    <property type="match status" value="1"/>
</dbReference>
<keyword evidence="9" id="KW-0342">GTP-binding</keyword>
<dbReference type="GO" id="GO:0005886">
    <property type="term" value="C:plasma membrane"/>
    <property type="evidence" value="ECO:0007669"/>
    <property type="project" value="UniProtKB-SubCell"/>
</dbReference>
<evidence type="ECO:0000256" key="6">
    <source>
        <dbReference type="ARBA" id="ARBA00022741"/>
    </source>
</evidence>
<dbReference type="NCBIfam" id="TIGR03499">
    <property type="entry name" value="FlhF"/>
    <property type="match status" value="1"/>
</dbReference>
<dbReference type="FunFam" id="3.40.50.300:FF:000695">
    <property type="entry name" value="Flagellar biosynthesis regulator FlhF"/>
    <property type="match status" value="1"/>
</dbReference>
<dbReference type="Gene3D" id="3.40.50.300">
    <property type="entry name" value="P-loop containing nucleotide triphosphate hydrolases"/>
    <property type="match status" value="1"/>
</dbReference>
<keyword evidence="17" id="KW-0969">Cilium</keyword>
<dbReference type="PANTHER" id="PTHR43134:SF3">
    <property type="entry name" value="FLAGELLAR BIOSYNTHESIS PROTEIN FLHF"/>
    <property type="match status" value="1"/>
</dbReference>
<keyword evidence="4" id="KW-0813">Transport</keyword>
<evidence type="ECO:0000256" key="3">
    <source>
        <dbReference type="ARBA" id="ARBA00014919"/>
    </source>
</evidence>
<keyword evidence="17" id="KW-0282">Flagellum</keyword>
<dbReference type="GO" id="GO:0003924">
    <property type="term" value="F:GTPase activity"/>
    <property type="evidence" value="ECO:0007669"/>
    <property type="project" value="UniProtKB-UniRule"/>
</dbReference>
<evidence type="ECO:0000256" key="9">
    <source>
        <dbReference type="ARBA" id="ARBA00023134"/>
    </source>
</evidence>
<keyword evidence="7" id="KW-1005">Bacterial flagellum biogenesis</keyword>
<dbReference type="InterPro" id="IPR000897">
    <property type="entry name" value="SRP54_GTPase_dom"/>
</dbReference>
<dbReference type="EMBL" id="AE013598">
    <property type="protein sequence ID" value="AAW75873.1"/>
    <property type="molecule type" value="Genomic_DNA"/>
</dbReference>
<comment type="similarity">
    <text evidence="2">Belongs to the GTP-binding SRP family.</text>
</comment>
<dbReference type="SMART" id="SM00962">
    <property type="entry name" value="SRP54"/>
    <property type="match status" value="1"/>
</dbReference>
<accession>Q5GZJ8</accession>
<feature type="compositionally biased region" description="Basic residues" evidence="14">
    <location>
        <begin position="1"/>
        <end position="13"/>
    </location>
</feature>
<reference evidence="17 18" key="1">
    <citation type="journal article" date="2005" name="Nucleic Acids Res.">
        <title>The genome sequence of Xanthomonas oryzae pathovar oryzae KACC10331, the bacterial blight pathogen of rice.</title>
        <authorList>
            <person name="Lee B.M."/>
            <person name="Park Y.J."/>
            <person name="Park D.S."/>
            <person name="Kang H.W."/>
            <person name="Kim J.G."/>
            <person name="Song E.S."/>
            <person name="Park I.C."/>
            <person name="Yoon U.H."/>
            <person name="Hahn J.H."/>
            <person name="Koo B.S."/>
            <person name="Lee G.B."/>
            <person name="Kim H."/>
            <person name="Park H.S."/>
            <person name="Yoon K.O."/>
            <person name="Kim J.H."/>
            <person name="Jung C.H."/>
            <person name="Koh N.H."/>
            <person name="Seo J.S."/>
            <person name="Go S.J."/>
        </authorList>
    </citation>
    <scope>NUCLEOTIDE SEQUENCE [LARGE SCALE GENOMIC DNA]</scope>
    <source>
        <strain evidence="18">KACC10331 / KXO85</strain>
    </source>
</reference>
<dbReference type="PANTHER" id="PTHR43134">
    <property type="entry name" value="SIGNAL RECOGNITION PARTICLE RECEPTOR SUBUNIT ALPHA"/>
    <property type="match status" value="1"/>
</dbReference>
<dbReference type="AlphaFoldDB" id="Q5GZJ8"/>
<organism evidence="17 18">
    <name type="scientific">Xanthomonas oryzae pv. oryzae (strain KACC10331 / KXO85)</name>
    <dbReference type="NCBI Taxonomy" id="291331"/>
    <lineage>
        <taxon>Bacteria</taxon>
        <taxon>Pseudomonadati</taxon>
        <taxon>Pseudomonadota</taxon>
        <taxon>Gammaproteobacteria</taxon>
        <taxon>Lysobacterales</taxon>
        <taxon>Lysobacteraceae</taxon>
        <taxon>Xanthomonas</taxon>
    </lineage>
</organism>
<evidence type="ECO:0000256" key="1">
    <source>
        <dbReference type="ARBA" id="ARBA00004413"/>
    </source>
</evidence>
<proteinExistence type="inferred from homology"/>
<dbReference type="GO" id="GO:0015031">
    <property type="term" value="P:protein transport"/>
    <property type="evidence" value="ECO:0007669"/>
    <property type="project" value="UniProtKB-KW"/>
</dbReference>
<keyword evidence="18" id="KW-1185">Reference proteome</keyword>
<dbReference type="SUPFAM" id="SSF52540">
    <property type="entry name" value="P-loop containing nucleoside triphosphate hydrolases"/>
    <property type="match status" value="1"/>
</dbReference>
<dbReference type="STRING" id="291331.XOO2619"/>
<evidence type="ECO:0000256" key="5">
    <source>
        <dbReference type="ARBA" id="ARBA00022475"/>
    </source>
</evidence>
<keyword evidence="10" id="KW-0472">Membrane</keyword>
<dbReference type="Proteomes" id="UP000006735">
    <property type="component" value="Chromosome"/>
</dbReference>
<dbReference type="CDD" id="cd17873">
    <property type="entry name" value="FlhF"/>
    <property type="match status" value="1"/>
</dbReference>
<evidence type="ECO:0000259" key="16">
    <source>
        <dbReference type="SMART" id="SM00962"/>
    </source>
</evidence>
<dbReference type="GO" id="GO:0005047">
    <property type="term" value="F:signal recognition particle binding"/>
    <property type="evidence" value="ECO:0007669"/>
    <property type="project" value="TreeGrafter"/>
</dbReference>
<comment type="subcellular location">
    <subcellularLocation>
        <location evidence="1">Cell membrane</location>
        <topology evidence="1">Peripheral membrane protein</topology>
        <orientation evidence="1">Cytoplasmic side</orientation>
    </subcellularLocation>
</comment>
<dbReference type="InterPro" id="IPR047040">
    <property type="entry name" value="FlhF__GTPase_dom"/>
</dbReference>
<dbReference type="InterPro" id="IPR027417">
    <property type="entry name" value="P-loop_NTPase"/>
</dbReference>
<dbReference type="GO" id="GO:0005525">
    <property type="term" value="F:GTP binding"/>
    <property type="evidence" value="ECO:0007669"/>
    <property type="project" value="UniProtKB-UniRule"/>
</dbReference>
<keyword evidence="8" id="KW-0653">Protein transport</keyword>
<dbReference type="InterPro" id="IPR003593">
    <property type="entry name" value="AAA+_ATPase"/>
</dbReference>
<evidence type="ECO:0000256" key="10">
    <source>
        <dbReference type="ARBA" id="ARBA00023136"/>
    </source>
</evidence>
<evidence type="ECO:0000259" key="15">
    <source>
        <dbReference type="SMART" id="SM00382"/>
    </source>
</evidence>